<reference evidence="1 2" key="1">
    <citation type="journal article" date="2018" name="Nat. Ecol. Evol.">
        <title>Pezizomycetes genomes reveal the molecular basis of ectomycorrhizal truffle lifestyle.</title>
        <authorList>
            <person name="Murat C."/>
            <person name="Payen T."/>
            <person name="Noel B."/>
            <person name="Kuo A."/>
            <person name="Morin E."/>
            <person name="Chen J."/>
            <person name="Kohler A."/>
            <person name="Krizsan K."/>
            <person name="Balestrini R."/>
            <person name="Da Silva C."/>
            <person name="Montanini B."/>
            <person name="Hainaut M."/>
            <person name="Levati E."/>
            <person name="Barry K.W."/>
            <person name="Belfiori B."/>
            <person name="Cichocki N."/>
            <person name="Clum A."/>
            <person name="Dockter R.B."/>
            <person name="Fauchery L."/>
            <person name="Guy J."/>
            <person name="Iotti M."/>
            <person name="Le Tacon F."/>
            <person name="Lindquist E.A."/>
            <person name="Lipzen A."/>
            <person name="Malagnac F."/>
            <person name="Mello A."/>
            <person name="Molinier V."/>
            <person name="Miyauchi S."/>
            <person name="Poulain J."/>
            <person name="Riccioni C."/>
            <person name="Rubini A."/>
            <person name="Sitrit Y."/>
            <person name="Splivallo R."/>
            <person name="Traeger S."/>
            <person name="Wang M."/>
            <person name="Zifcakova L."/>
            <person name="Wipf D."/>
            <person name="Zambonelli A."/>
            <person name="Paolocci F."/>
            <person name="Nowrousian M."/>
            <person name="Ottonello S."/>
            <person name="Baldrian P."/>
            <person name="Spatafora J.W."/>
            <person name="Henrissat B."/>
            <person name="Nagy L.G."/>
            <person name="Aury J.M."/>
            <person name="Wincker P."/>
            <person name="Grigoriev I.V."/>
            <person name="Bonfante P."/>
            <person name="Martin F.M."/>
        </authorList>
    </citation>
    <scope>NUCLEOTIDE SEQUENCE [LARGE SCALE GENOMIC DNA]</scope>
    <source>
        <strain evidence="1 2">120613-1</strain>
    </source>
</reference>
<dbReference type="AlphaFoldDB" id="A0A3N4IVS0"/>
<dbReference type="Proteomes" id="UP000276215">
    <property type="component" value="Unassembled WGS sequence"/>
</dbReference>
<protein>
    <submittedName>
        <fullName evidence="1">Uncharacterized protein</fullName>
    </submittedName>
</protein>
<dbReference type="EMBL" id="ML120640">
    <property type="protein sequence ID" value="RPA88908.1"/>
    <property type="molecule type" value="Genomic_DNA"/>
</dbReference>
<sequence>MDYLTGISVLEKGEVLVVEIIFNTALNWSAHVNYWLARGFGGFRASGSWEMFRLFQGAYLLTVYYGLEWVADYKDYVARIQKWGPPLSTYKAVTFYRFCDDFPWFGDIRNDWEFDSYEVPRLLTDCSTDNVPEIMIHDDKPMSLVCHNTAFDLAIDEDIHVIYMDGSHMDGYSSAAWIQYDRGLLVGAVGHSLPPVWLALECEMYDIYVALSKINDQLPVLLFSDYQPAI</sequence>
<name>A0A3N4IVS0_9PEZI</name>
<proteinExistence type="predicted"/>
<keyword evidence="2" id="KW-1185">Reference proteome</keyword>
<organism evidence="1 2">
    <name type="scientific">Choiromyces venosus 120613-1</name>
    <dbReference type="NCBI Taxonomy" id="1336337"/>
    <lineage>
        <taxon>Eukaryota</taxon>
        <taxon>Fungi</taxon>
        <taxon>Dikarya</taxon>
        <taxon>Ascomycota</taxon>
        <taxon>Pezizomycotina</taxon>
        <taxon>Pezizomycetes</taxon>
        <taxon>Pezizales</taxon>
        <taxon>Tuberaceae</taxon>
        <taxon>Choiromyces</taxon>
    </lineage>
</organism>
<gene>
    <name evidence="1" type="ORF">L873DRAFT_1796414</name>
</gene>
<evidence type="ECO:0000313" key="1">
    <source>
        <dbReference type="EMBL" id="RPA88908.1"/>
    </source>
</evidence>
<accession>A0A3N4IVS0</accession>
<evidence type="ECO:0000313" key="2">
    <source>
        <dbReference type="Proteomes" id="UP000276215"/>
    </source>
</evidence>